<organism evidence="1 2">
    <name type="scientific">Streptomyces achromogenes</name>
    <dbReference type="NCBI Taxonomy" id="67255"/>
    <lineage>
        <taxon>Bacteria</taxon>
        <taxon>Bacillati</taxon>
        <taxon>Actinomycetota</taxon>
        <taxon>Actinomycetes</taxon>
        <taxon>Kitasatosporales</taxon>
        <taxon>Streptomycetaceae</taxon>
        <taxon>Streptomyces</taxon>
    </lineage>
</organism>
<comment type="caution">
    <text evidence="1">The sequence shown here is derived from an EMBL/GenBank/DDBJ whole genome shotgun (WGS) entry which is preliminary data.</text>
</comment>
<protein>
    <recommendedName>
        <fullName evidence="3">Transposase</fullName>
    </recommendedName>
</protein>
<dbReference type="RefSeq" id="WP_307039013.1">
    <property type="nucleotide sequence ID" value="NZ_JAUSYA010000001.1"/>
</dbReference>
<accession>A0ABU0PRZ0</accession>
<reference evidence="1 2" key="1">
    <citation type="submission" date="2023-07" db="EMBL/GenBank/DDBJ databases">
        <title>Comparative genomics of wheat-associated soil bacteria to identify genetic determinants of phenazine resistance.</title>
        <authorList>
            <person name="Mouncey N."/>
        </authorList>
    </citation>
    <scope>NUCLEOTIDE SEQUENCE [LARGE SCALE GENOMIC DNA]</scope>
    <source>
        <strain evidence="1 2">W4I19-2</strain>
    </source>
</reference>
<keyword evidence="2" id="KW-1185">Reference proteome</keyword>
<name>A0ABU0PRZ0_STRAH</name>
<dbReference type="EMBL" id="JAUSYA010000001">
    <property type="protein sequence ID" value="MDQ0681144.1"/>
    <property type="molecule type" value="Genomic_DNA"/>
</dbReference>
<evidence type="ECO:0000313" key="1">
    <source>
        <dbReference type="EMBL" id="MDQ0681144.1"/>
    </source>
</evidence>
<gene>
    <name evidence="1" type="ORF">QFZ56_000107</name>
</gene>
<evidence type="ECO:0000313" key="2">
    <source>
        <dbReference type="Proteomes" id="UP001243364"/>
    </source>
</evidence>
<dbReference type="Proteomes" id="UP001243364">
    <property type="component" value="Unassembled WGS sequence"/>
</dbReference>
<sequence length="126" mass="14088">MQIHTTHTAGGTRYEWICNSDGSGSEKDVFCTFVLSVRRIWVCEGRDMEASARSWSAVPTSSAEAGIRIRCGSEYASEAFQQLCRRRGVAQLSAAGGKPPIEFERITSKREPVPTRNVLPYNQRLY</sequence>
<evidence type="ECO:0008006" key="3">
    <source>
        <dbReference type="Google" id="ProtNLM"/>
    </source>
</evidence>
<proteinExistence type="predicted"/>